<dbReference type="InterPro" id="IPR025378">
    <property type="entry name" value="DUF4368"/>
</dbReference>
<organism evidence="3">
    <name type="scientific">Candidatus Paraimprobicoccus trichonymphae</name>
    <dbReference type="NCBI Taxonomy" id="3033793"/>
    <lineage>
        <taxon>Bacteria</taxon>
        <taxon>Bacillati</taxon>
        <taxon>Bacillota</taxon>
        <taxon>Clostridia</taxon>
        <taxon>Candidatus Paraimprobicoccus</taxon>
    </lineage>
</organism>
<accession>A0AA48HX38</accession>
<evidence type="ECO:0000259" key="2">
    <source>
        <dbReference type="PROSITE" id="PS51737"/>
    </source>
</evidence>
<protein>
    <submittedName>
        <fullName evidence="3">Recombinase family protein</fullName>
    </submittedName>
</protein>
<evidence type="ECO:0000259" key="1">
    <source>
        <dbReference type="PROSITE" id="PS51736"/>
    </source>
</evidence>
<dbReference type="Pfam" id="PF00239">
    <property type="entry name" value="Resolvase"/>
    <property type="match status" value="1"/>
</dbReference>
<dbReference type="InterPro" id="IPR006119">
    <property type="entry name" value="Resolv_N"/>
</dbReference>
<dbReference type="Pfam" id="PF07508">
    <property type="entry name" value="Recombinase"/>
    <property type="match status" value="1"/>
</dbReference>
<dbReference type="GO" id="GO:0000150">
    <property type="term" value="F:DNA strand exchange activity"/>
    <property type="evidence" value="ECO:0007669"/>
    <property type="project" value="InterPro"/>
</dbReference>
<dbReference type="InterPro" id="IPR050639">
    <property type="entry name" value="SSR_resolvase"/>
</dbReference>
<dbReference type="InterPro" id="IPR036162">
    <property type="entry name" value="Resolvase-like_N_sf"/>
</dbReference>
<gene>
    <name evidence="3" type="ORF">RsTaC01_0926</name>
</gene>
<evidence type="ECO:0000313" key="3">
    <source>
        <dbReference type="EMBL" id="BED92988.1"/>
    </source>
</evidence>
<reference evidence="3" key="1">
    <citation type="journal article" date="2023" name="ISME J.">
        <title>Emergence of putative energy parasites within Clostridia revealed by genome analysis of a novel endosymbiotic clade.</title>
        <authorList>
            <person name="Takahashi K."/>
            <person name="Kuwahara H."/>
            <person name="Horikawa Y."/>
            <person name="Izawa K."/>
            <person name="Kato D."/>
            <person name="Inagaki T."/>
            <person name="Yuki M."/>
            <person name="Ohkuma M."/>
            <person name="Hongoh Y."/>
        </authorList>
    </citation>
    <scope>NUCLEOTIDE SEQUENCE</scope>
    <source>
        <strain evidence="3">RsTa-C01</strain>
    </source>
</reference>
<dbReference type="CDD" id="cd03770">
    <property type="entry name" value="SR_TndX_transposase"/>
    <property type="match status" value="1"/>
</dbReference>
<dbReference type="InterPro" id="IPR025827">
    <property type="entry name" value="Zn_ribbon_recom_dom"/>
</dbReference>
<dbReference type="Pfam" id="PF14287">
    <property type="entry name" value="DUF4368"/>
    <property type="match status" value="1"/>
</dbReference>
<feature type="domain" description="Resolvase/invertase-type recombinase catalytic" evidence="1">
    <location>
        <begin position="14"/>
        <end position="162"/>
    </location>
</feature>
<sequence>MSKSNNINFSEPKITALYLRLSRDDEQLGESNSISNQRAILSDYAKKNGFKNIRVFVDDGVSGVTLNRNGFNELLKLVESGQVSTLIVKDMSRLGRNYLEVGKLTENIFPLHDVRFIAVNDGVDSKNGEDDFTPFRNIMNEWYAKDMSRKMRSTLKIKSQQGLAVGFPPLGYKYDDDHKHWIVDVEGAELVKRIYSLRQKGESVNRIAKLLREEKVLIPSQYARERGFRAPSIKVPRNKYLWEHGMIRKILINQSYVGDVVNFKTYSKSFKLKGRLENPKENWVIHKNMHEPIIDRSVWEEIQKSFGTTKYRKPKHIEKNIFAGFLKCNDCGANLNYKYTHDNPDNHYFSCRNSRANNGICNKTHHIRVDTITDLIKSNISKIIQFAKYFEDEFVKIVVNEKYKVARLQQQKNQEILQNMINREKELDILYERVFEEKVLGNLSEERFLKLSGKYETEQFELKQKIKNLKVVVLEERAHEMNSNEFLKIVRRYSEIENLTLKILQEFIDKIVVYHRNEEKGVTTQKVDIYYKLIGYVNIPTVEEFEQEKKTKLLVAI</sequence>
<dbReference type="PROSITE" id="PS51736">
    <property type="entry name" value="RECOMBINASES_3"/>
    <property type="match status" value="1"/>
</dbReference>
<dbReference type="PANTHER" id="PTHR30461">
    <property type="entry name" value="DNA-INVERTASE FROM LAMBDOID PROPHAGE"/>
    <property type="match status" value="1"/>
</dbReference>
<dbReference type="Proteomes" id="UP001335720">
    <property type="component" value="Chromosome"/>
</dbReference>
<dbReference type="SMART" id="SM00857">
    <property type="entry name" value="Resolvase"/>
    <property type="match status" value="1"/>
</dbReference>
<proteinExistence type="predicted"/>
<dbReference type="AlphaFoldDB" id="A0AA48HX38"/>
<dbReference type="InterPro" id="IPR011109">
    <property type="entry name" value="DNA_bind_recombinase_dom"/>
</dbReference>
<dbReference type="PANTHER" id="PTHR30461:SF23">
    <property type="entry name" value="DNA RECOMBINASE-RELATED"/>
    <property type="match status" value="1"/>
</dbReference>
<dbReference type="Gene3D" id="3.90.1750.20">
    <property type="entry name" value="Putative Large Serine Recombinase, Chain B, Domain 2"/>
    <property type="match status" value="1"/>
</dbReference>
<dbReference type="Gene3D" id="3.40.50.1390">
    <property type="entry name" value="Resolvase, N-terminal catalytic domain"/>
    <property type="match status" value="1"/>
</dbReference>
<dbReference type="InterPro" id="IPR038109">
    <property type="entry name" value="DNA_bind_recomb_sf"/>
</dbReference>
<dbReference type="SUPFAM" id="SSF53041">
    <property type="entry name" value="Resolvase-like"/>
    <property type="match status" value="1"/>
</dbReference>
<feature type="domain" description="Recombinase" evidence="2">
    <location>
        <begin position="169"/>
        <end position="312"/>
    </location>
</feature>
<dbReference type="KEGG" id="ptrh:RsTaC01_0926"/>
<dbReference type="PROSITE" id="PS51737">
    <property type="entry name" value="RECOMBINASE_DNA_BIND"/>
    <property type="match status" value="1"/>
</dbReference>
<dbReference type="GO" id="GO:0003677">
    <property type="term" value="F:DNA binding"/>
    <property type="evidence" value="ECO:0007669"/>
    <property type="project" value="InterPro"/>
</dbReference>
<name>A0AA48HX38_9FIRM</name>
<dbReference type="EMBL" id="AP027925">
    <property type="protein sequence ID" value="BED92988.1"/>
    <property type="molecule type" value="Genomic_DNA"/>
</dbReference>
<dbReference type="Pfam" id="PF13408">
    <property type="entry name" value="Zn_ribbon_recom"/>
    <property type="match status" value="1"/>
</dbReference>